<sequence length="197" mass="21723">MKTYYDFDSLPVTRWRNGGGDTREIVSFPPGEAEFGWRASIATIAVDGPFSRFPGVDRVITLLDGDSVLLRSAQGEQRLQRHQPWAFPGEWAIEAQIDGRCLDFNIMTRRARWQADVAVVQQRVSGMQGVAWVLTGSWHTAQGEALASQQGVWWQDEVLTLTPATPEASLLWVTLNRVPENGPAACSASLGKAGARK</sequence>
<dbReference type="SUPFAM" id="SSF51182">
    <property type="entry name" value="RmlC-like cupins"/>
    <property type="match status" value="1"/>
</dbReference>
<organism evidence="1 2">
    <name type="scientific">Pantoea eucrina</name>
    <dbReference type="NCBI Taxonomy" id="472693"/>
    <lineage>
        <taxon>Bacteria</taxon>
        <taxon>Pseudomonadati</taxon>
        <taxon>Pseudomonadota</taxon>
        <taxon>Gammaproteobacteria</taxon>
        <taxon>Enterobacterales</taxon>
        <taxon>Erwiniaceae</taxon>
        <taxon>Pantoea</taxon>
    </lineage>
</organism>
<reference evidence="2" key="1">
    <citation type="submission" date="2023-07" db="EMBL/GenBank/DDBJ databases">
        <title>Structural and functional analysis of rice phyllospheric bacteria for their antimicrobial properties and defense elicitation against blast disease.</title>
        <authorList>
            <person name="Sahu K.P."/>
            <person name="Asharani P."/>
            <person name="Kumar M."/>
            <person name="Reddy B."/>
            <person name="Kumar A."/>
        </authorList>
    </citation>
    <scope>NUCLEOTIDE SEQUENCE [LARGE SCALE GENOMIC DNA]</scope>
    <source>
        <strain evidence="2">OsEp_Plm_30P10</strain>
    </source>
</reference>
<dbReference type="Pfam" id="PF05962">
    <property type="entry name" value="HutD"/>
    <property type="match status" value="1"/>
</dbReference>
<dbReference type="InterPro" id="IPR014710">
    <property type="entry name" value="RmlC-like_jellyroll"/>
</dbReference>
<dbReference type="InterPro" id="IPR011051">
    <property type="entry name" value="RmlC_Cupin_sf"/>
</dbReference>
<evidence type="ECO:0000313" key="1">
    <source>
        <dbReference type="EMBL" id="MDZ7278986.1"/>
    </source>
</evidence>
<protein>
    <submittedName>
        <fullName evidence="1">HutD family protein</fullName>
    </submittedName>
</protein>
<dbReference type="RefSeq" id="WP_322542889.1">
    <property type="nucleotide sequence ID" value="NZ_JAOBTT010000001.1"/>
</dbReference>
<dbReference type="CDD" id="cd20293">
    <property type="entry name" value="cupin_HutD_N"/>
    <property type="match status" value="1"/>
</dbReference>
<accession>A0ABU5LGB1</accession>
<dbReference type="PANTHER" id="PTHR37943:SF1">
    <property type="entry name" value="PROTEIN VES"/>
    <property type="match status" value="1"/>
</dbReference>
<dbReference type="Gene3D" id="2.60.120.10">
    <property type="entry name" value="Jelly Rolls"/>
    <property type="match status" value="1"/>
</dbReference>
<dbReference type="PANTHER" id="PTHR37943">
    <property type="entry name" value="PROTEIN VES"/>
    <property type="match status" value="1"/>
</dbReference>
<proteinExistence type="predicted"/>
<keyword evidence="2" id="KW-1185">Reference proteome</keyword>
<comment type="caution">
    <text evidence="1">The sequence shown here is derived from an EMBL/GenBank/DDBJ whole genome shotgun (WGS) entry which is preliminary data.</text>
</comment>
<name>A0ABU5LGB1_9GAMM</name>
<dbReference type="InterPro" id="IPR010282">
    <property type="entry name" value="Uncharacterised_HutD/Ves"/>
</dbReference>
<dbReference type="EMBL" id="JAOBTT010000001">
    <property type="protein sequence ID" value="MDZ7278986.1"/>
    <property type="molecule type" value="Genomic_DNA"/>
</dbReference>
<gene>
    <name evidence="1" type="ORF">N4G40_11985</name>
</gene>
<evidence type="ECO:0000313" key="2">
    <source>
        <dbReference type="Proteomes" id="UP001288620"/>
    </source>
</evidence>
<dbReference type="Proteomes" id="UP001288620">
    <property type="component" value="Unassembled WGS sequence"/>
</dbReference>